<comment type="caution">
    <text evidence="1">The sequence shown here is derived from an EMBL/GenBank/DDBJ whole genome shotgun (WGS) entry which is preliminary data.</text>
</comment>
<evidence type="ECO:0000313" key="2">
    <source>
        <dbReference type="Proteomes" id="UP001241758"/>
    </source>
</evidence>
<keyword evidence="2" id="KW-1185">Reference proteome</keyword>
<sequence>MLSGACRVRVFDRRGRVEAARKRHENTPPSLLADLTDEALIALLAALRLCPDTEIMDWMSWPDLWFEFADGDGVQLVTLGLLGPGWVRWEPHGDLRLAAPESMTRWLSTWT</sequence>
<gene>
    <name evidence="1" type="ORF">QLQ12_34010</name>
</gene>
<accession>A0ABT6WVJ3</accession>
<proteinExistence type="predicted"/>
<dbReference type="Proteomes" id="UP001241758">
    <property type="component" value="Unassembled WGS sequence"/>
</dbReference>
<name>A0ABT6WVJ3_9ACTN</name>
<reference evidence="1 2" key="1">
    <citation type="submission" date="2023-05" db="EMBL/GenBank/DDBJ databases">
        <title>Actinoplanes sp. NEAU-A12 genome sequencing.</title>
        <authorList>
            <person name="Wang Z.-S."/>
        </authorList>
    </citation>
    <scope>NUCLEOTIDE SEQUENCE [LARGE SCALE GENOMIC DNA]</scope>
    <source>
        <strain evidence="1 2">NEAU-A12</strain>
    </source>
</reference>
<evidence type="ECO:0000313" key="1">
    <source>
        <dbReference type="EMBL" id="MDI6103640.1"/>
    </source>
</evidence>
<dbReference type="EMBL" id="JASCTH010000027">
    <property type="protein sequence ID" value="MDI6103640.1"/>
    <property type="molecule type" value="Genomic_DNA"/>
</dbReference>
<protein>
    <submittedName>
        <fullName evidence="1">Uncharacterized protein</fullName>
    </submittedName>
</protein>
<organism evidence="1 2">
    <name type="scientific">Actinoplanes sandaracinus</name>
    <dbReference type="NCBI Taxonomy" id="3045177"/>
    <lineage>
        <taxon>Bacteria</taxon>
        <taxon>Bacillati</taxon>
        <taxon>Actinomycetota</taxon>
        <taxon>Actinomycetes</taxon>
        <taxon>Micromonosporales</taxon>
        <taxon>Micromonosporaceae</taxon>
        <taxon>Actinoplanes</taxon>
    </lineage>
</organism>